<proteinExistence type="predicted"/>
<dbReference type="VEuPathDB" id="TrichDB:TVAG_063460"/>
<dbReference type="VEuPathDB" id="TrichDB:TVAGG3_0955310"/>
<dbReference type="KEGG" id="tva:4761681"/>
<dbReference type="InParanoid" id="A2EU16"/>
<evidence type="ECO:0000313" key="2">
    <source>
        <dbReference type="Proteomes" id="UP000001542"/>
    </source>
</evidence>
<reference evidence="1" key="1">
    <citation type="submission" date="2006-10" db="EMBL/GenBank/DDBJ databases">
        <authorList>
            <person name="Amadeo P."/>
            <person name="Zhao Q."/>
            <person name="Wortman J."/>
            <person name="Fraser-Liggett C."/>
            <person name="Carlton J."/>
        </authorList>
    </citation>
    <scope>NUCLEOTIDE SEQUENCE</scope>
    <source>
        <strain evidence="1">G3</strain>
    </source>
</reference>
<evidence type="ECO:0000313" key="1">
    <source>
        <dbReference type="EMBL" id="EAY03833.1"/>
    </source>
</evidence>
<gene>
    <name evidence="1" type="ORF">TVAG_063460</name>
</gene>
<keyword evidence="2" id="KW-1185">Reference proteome</keyword>
<reference evidence="1" key="2">
    <citation type="journal article" date="2007" name="Science">
        <title>Draft genome sequence of the sexually transmitted pathogen Trichomonas vaginalis.</title>
        <authorList>
            <person name="Carlton J.M."/>
            <person name="Hirt R.P."/>
            <person name="Silva J.C."/>
            <person name="Delcher A.L."/>
            <person name="Schatz M."/>
            <person name="Zhao Q."/>
            <person name="Wortman J.R."/>
            <person name="Bidwell S.L."/>
            <person name="Alsmark U.C.M."/>
            <person name="Besteiro S."/>
            <person name="Sicheritz-Ponten T."/>
            <person name="Noel C.J."/>
            <person name="Dacks J.B."/>
            <person name="Foster P.G."/>
            <person name="Simillion C."/>
            <person name="Van de Peer Y."/>
            <person name="Miranda-Saavedra D."/>
            <person name="Barton G.J."/>
            <person name="Westrop G.D."/>
            <person name="Mueller S."/>
            <person name="Dessi D."/>
            <person name="Fiori P.L."/>
            <person name="Ren Q."/>
            <person name="Paulsen I."/>
            <person name="Zhang H."/>
            <person name="Bastida-Corcuera F.D."/>
            <person name="Simoes-Barbosa A."/>
            <person name="Brown M.T."/>
            <person name="Hayes R.D."/>
            <person name="Mukherjee M."/>
            <person name="Okumura C.Y."/>
            <person name="Schneider R."/>
            <person name="Smith A.J."/>
            <person name="Vanacova S."/>
            <person name="Villalvazo M."/>
            <person name="Haas B.J."/>
            <person name="Pertea M."/>
            <person name="Feldblyum T.V."/>
            <person name="Utterback T.R."/>
            <person name="Shu C.L."/>
            <person name="Osoegawa K."/>
            <person name="de Jong P.J."/>
            <person name="Hrdy I."/>
            <person name="Horvathova L."/>
            <person name="Zubacova Z."/>
            <person name="Dolezal P."/>
            <person name="Malik S.B."/>
            <person name="Logsdon J.M. Jr."/>
            <person name="Henze K."/>
            <person name="Gupta A."/>
            <person name="Wang C.C."/>
            <person name="Dunne R.L."/>
            <person name="Upcroft J.A."/>
            <person name="Upcroft P."/>
            <person name="White O."/>
            <person name="Salzberg S.L."/>
            <person name="Tang P."/>
            <person name="Chiu C.-H."/>
            <person name="Lee Y.-S."/>
            <person name="Embley T.M."/>
            <person name="Coombs G.H."/>
            <person name="Mottram J.C."/>
            <person name="Tachezy J."/>
            <person name="Fraser-Liggett C.M."/>
            <person name="Johnson P.J."/>
        </authorList>
    </citation>
    <scope>NUCLEOTIDE SEQUENCE [LARGE SCALE GENOMIC DNA]</scope>
    <source>
        <strain evidence="1">G3</strain>
    </source>
</reference>
<dbReference type="AlphaFoldDB" id="A2EU16"/>
<dbReference type="EMBL" id="DS113492">
    <property type="protein sequence ID" value="EAY03833.1"/>
    <property type="molecule type" value="Genomic_DNA"/>
</dbReference>
<sequence>MLAAVDTRITYKVWTPYQKENHQHLLARCKKCISDPLEFELKIISLSNKLYKMYPDIIPTKLYSYYIEMQRKYEAYLQYTNFSELLPREIDKILTYLAHVSDQTYEYFEQISMINSWKFRFCRFLLPYTDSIPWLHERLEMIIDDMYCLIKVNLWDFIREMKKLNEFLIKESKSSCLIDYLNRLPPLKLGIFFFSEEEWNKCLEFADYVEDLIKQGKYNIPFYLKNLRNRSKRVNPYYYEELIKIPHRITTIEGLKQLLKID</sequence>
<organism evidence="1 2">
    <name type="scientific">Trichomonas vaginalis (strain ATCC PRA-98 / G3)</name>
    <dbReference type="NCBI Taxonomy" id="412133"/>
    <lineage>
        <taxon>Eukaryota</taxon>
        <taxon>Metamonada</taxon>
        <taxon>Parabasalia</taxon>
        <taxon>Trichomonadida</taxon>
        <taxon>Trichomonadidae</taxon>
        <taxon>Trichomonas</taxon>
    </lineage>
</organism>
<accession>A2EU16</accession>
<dbReference type="Proteomes" id="UP000001542">
    <property type="component" value="Unassembled WGS sequence"/>
</dbReference>
<dbReference type="RefSeq" id="XP_001316056.1">
    <property type="nucleotide sequence ID" value="XM_001316021.1"/>
</dbReference>
<protein>
    <submittedName>
        <fullName evidence="1">Uncharacterized protein</fullName>
    </submittedName>
</protein>
<name>A2EU16_TRIV3</name>